<comment type="caution">
    <text evidence="1">The sequence shown here is derived from an EMBL/GenBank/DDBJ whole genome shotgun (WGS) entry which is preliminary data.</text>
</comment>
<proteinExistence type="predicted"/>
<evidence type="ECO:0008006" key="3">
    <source>
        <dbReference type="Google" id="ProtNLM"/>
    </source>
</evidence>
<gene>
    <name evidence="1" type="ORF">RRG08_015021</name>
</gene>
<sequence length="106" mass="12299">MARQKDKGFQRMDMSQAFFDKSEQELNALRTSVATTLQNDMLRLVEEELHSDLVLTNGTDSVKAHRSILQCRHCWKDEWVSRNSHPTFSTIEVKGKTSAQLRSFIR</sequence>
<organism evidence="1 2">
    <name type="scientific">Elysia crispata</name>
    <name type="common">lettuce slug</name>
    <dbReference type="NCBI Taxonomy" id="231223"/>
    <lineage>
        <taxon>Eukaryota</taxon>
        <taxon>Metazoa</taxon>
        <taxon>Spiralia</taxon>
        <taxon>Lophotrochozoa</taxon>
        <taxon>Mollusca</taxon>
        <taxon>Gastropoda</taxon>
        <taxon>Heterobranchia</taxon>
        <taxon>Euthyneura</taxon>
        <taxon>Panpulmonata</taxon>
        <taxon>Sacoglossa</taxon>
        <taxon>Placobranchoidea</taxon>
        <taxon>Plakobranchidae</taxon>
        <taxon>Elysia</taxon>
    </lineage>
</organism>
<dbReference type="EMBL" id="JAWDGP010005173">
    <property type="protein sequence ID" value="KAK3759072.1"/>
    <property type="molecule type" value="Genomic_DNA"/>
</dbReference>
<protein>
    <recommendedName>
        <fullName evidence="3">BTB domain-containing protein</fullName>
    </recommendedName>
</protein>
<keyword evidence="2" id="KW-1185">Reference proteome</keyword>
<accession>A0AAE0YZF4</accession>
<dbReference type="AlphaFoldDB" id="A0AAE0YZF4"/>
<name>A0AAE0YZF4_9GAST</name>
<evidence type="ECO:0000313" key="2">
    <source>
        <dbReference type="Proteomes" id="UP001283361"/>
    </source>
</evidence>
<dbReference type="Proteomes" id="UP001283361">
    <property type="component" value="Unassembled WGS sequence"/>
</dbReference>
<evidence type="ECO:0000313" key="1">
    <source>
        <dbReference type="EMBL" id="KAK3759072.1"/>
    </source>
</evidence>
<reference evidence="1" key="1">
    <citation type="journal article" date="2023" name="G3 (Bethesda)">
        <title>A reference genome for the long-term kleptoplast-retaining sea slug Elysia crispata morphotype clarki.</title>
        <authorList>
            <person name="Eastman K.E."/>
            <person name="Pendleton A.L."/>
            <person name="Shaikh M.A."/>
            <person name="Suttiyut T."/>
            <person name="Ogas R."/>
            <person name="Tomko P."/>
            <person name="Gavelis G."/>
            <person name="Widhalm J.R."/>
            <person name="Wisecaver J.H."/>
        </authorList>
    </citation>
    <scope>NUCLEOTIDE SEQUENCE</scope>
    <source>
        <strain evidence="1">ECLA1</strain>
    </source>
</reference>